<dbReference type="RefSeq" id="XP_028128895.1">
    <property type="nucleotide sequence ID" value="XM_028273094.1"/>
</dbReference>
<sequence>MMRSKLKFILLILVTFKGGLSSGLRCYVCSDGGDMPCINFDSEKEKFVQQCSASQKGCHLKVEGDKKIRSCFEKKIDDCKVANEVEYCFCSTDLCNSAKAGKRKFGAKQVKPNSTICQVKLEEENFTRNIRAGITGYIVEINESVKEDPDLLVRDPKGKGFVAILKLKGQHGQLDEILNNMPLLTEEEYEKTLRDRNETNNAAID</sequence>
<dbReference type="EnsemblMetazoa" id="XM_028273094.2">
    <property type="protein sequence ID" value="XP_028128895.1"/>
    <property type="gene ID" value="LOC114325142"/>
</dbReference>
<name>A0A6P7F629_DIAVI</name>
<keyword evidence="6" id="KW-1185">Reference proteome</keyword>
<evidence type="ECO:0000256" key="4">
    <source>
        <dbReference type="SAM" id="SignalP"/>
    </source>
</evidence>
<dbReference type="OrthoDB" id="48130at2759"/>
<dbReference type="Pfam" id="PF01597">
    <property type="entry name" value="GCV_H"/>
    <property type="match status" value="1"/>
</dbReference>
<reference evidence="7" key="1">
    <citation type="submission" date="2025-04" db="UniProtKB">
        <authorList>
            <consortium name="RefSeq"/>
        </authorList>
    </citation>
    <scope>IDENTIFICATION</scope>
    <source>
        <tissue evidence="7">Whole insect</tissue>
    </source>
</reference>
<evidence type="ECO:0000313" key="6">
    <source>
        <dbReference type="Proteomes" id="UP001652700"/>
    </source>
</evidence>
<evidence type="ECO:0000313" key="5">
    <source>
        <dbReference type="EnsemblMetazoa" id="XP_028128895.1"/>
    </source>
</evidence>
<evidence type="ECO:0000313" key="7">
    <source>
        <dbReference type="RefSeq" id="XP_028128895.1"/>
    </source>
</evidence>
<dbReference type="InterPro" id="IPR045860">
    <property type="entry name" value="Snake_toxin-like_sf"/>
</dbReference>
<evidence type="ECO:0000256" key="2">
    <source>
        <dbReference type="ARBA" id="ARBA00019325"/>
    </source>
</evidence>
<feature type="signal peptide" evidence="4">
    <location>
        <begin position="1"/>
        <end position="21"/>
    </location>
</feature>
<comment type="similarity">
    <text evidence="1">Belongs to the ABITRAM family.</text>
</comment>
<dbReference type="SUPFAM" id="SSF57302">
    <property type="entry name" value="Snake toxin-like"/>
    <property type="match status" value="1"/>
</dbReference>
<dbReference type="PANTHER" id="PTHR13651:SF0">
    <property type="entry name" value="PROTEIN ABITRAM"/>
    <property type="match status" value="1"/>
</dbReference>
<dbReference type="Gene3D" id="2.40.50.100">
    <property type="match status" value="1"/>
</dbReference>
<feature type="chain" id="PRO_5028327212" description="Protein Abitram" evidence="4">
    <location>
        <begin position="22"/>
        <end position="205"/>
    </location>
</feature>
<proteinExistence type="inferred from homology"/>
<organism evidence="7">
    <name type="scientific">Diabrotica virgifera virgifera</name>
    <name type="common">western corn rootworm</name>
    <dbReference type="NCBI Taxonomy" id="50390"/>
    <lineage>
        <taxon>Eukaryota</taxon>
        <taxon>Metazoa</taxon>
        <taxon>Ecdysozoa</taxon>
        <taxon>Arthropoda</taxon>
        <taxon>Hexapoda</taxon>
        <taxon>Insecta</taxon>
        <taxon>Pterygota</taxon>
        <taxon>Neoptera</taxon>
        <taxon>Endopterygota</taxon>
        <taxon>Coleoptera</taxon>
        <taxon>Polyphaga</taxon>
        <taxon>Cucujiformia</taxon>
        <taxon>Chrysomeloidea</taxon>
        <taxon>Chrysomelidae</taxon>
        <taxon>Galerucinae</taxon>
        <taxon>Diabroticina</taxon>
        <taxon>Diabroticites</taxon>
        <taxon>Diabrotica</taxon>
    </lineage>
</organism>
<dbReference type="InterPro" id="IPR039169">
    <property type="entry name" value="Abitram"/>
</dbReference>
<evidence type="ECO:0000256" key="3">
    <source>
        <dbReference type="ARBA" id="ARBA00030463"/>
    </source>
</evidence>
<dbReference type="SUPFAM" id="SSF51230">
    <property type="entry name" value="Single hybrid motif"/>
    <property type="match status" value="1"/>
</dbReference>
<gene>
    <name evidence="7" type="primary">LOC114325142</name>
</gene>
<reference evidence="5" key="2">
    <citation type="submission" date="2025-05" db="UniProtKB">
        <authorList>
            <consortium name="EnsemblMetazoa"/>
        </authorList>
    </citation>
    <scope>IDENTIFICATION</scope>
</reference>
<dbReference type="AlphaFoldDB" id="A0A6P7F629"/>
<protein>
    <recommendedName>
        <fullName evidence="2">Protein Abitram</fullName>
    </recommendedName>
    <alternativeName>
        <fullName evidence="3">Actin-binding transcription modulator</fullName>
    </alternativeName>
</protein>
<dbReference type="Proteomes" id="UP001652700">
    <property type="component" value="Unplaced"/>
</dbReference>
<accession>A0A6P7F629</accession>
<dbReference type="InterPro" id="IPR011053">
    <property type="entry name" value="Single_hybrid_motif"/>
</dbReference>
<evidence type="ECO:0000256" key="1">
    <source>
        <dbReference type="ARBA" id="ARBA00010764"/>
    </source>
</evidence>
<keyword evidence="4" id="KW-0732">Signal</keyword>
<dbReference type="InterPro" id="IPR033753">
    <property type="entry name" value="GCV_H/Fam206"/>
</dbReference>
<dbReference type="GeneID" id="114325142"/>
<dbReference type="PANTHER" id="PTHR13651">
    <property type="entry name" value="PROTEIN ABITRAM"/>
    <property type="match status" value="1"/>
</dbReference>